<dbReference type="InterPro" id="IPR032708">
    <property type="entry name" value="McjB_C"/>
</dbReference>
<reference evidence="2" key="1">
    <citation type="submission" date="2014-08" db="EMBL/GenBank/DDBJ databases">
        <title>Comparative genomics of the Paenibacillus odorifer group.</title>
        <authorList>
            <person name="den Bakker H.C."/>
            <person name="Tsai Y.-C.Y.-C."/>
            <person name="Martin N."/>
            <person name="Korlach J."/>
            <person name="Wiedmann M."/>
        </authorList>
    </citation>
    <scope>NUCLEOTIDE SEQUENCE [LARGE SCALE GENOMIC DNA]</scope>
    <source>
        <strain evidence="2">DSM 13188</strain>
    </source>
</reference>
<dbReference type="OrthoDB" id="9812122at2"/>
<dbReference type="EMBL" id="CP009285">
    <property type="protein sequence ID" value="AIQ56277.1"/>
    <property type="molecule type" value="Genomic_DNA"/>
</dbReference>
<dbReference type="NCBIfam" id="NF033537">
    <property type="entry name" value="lasso_biosyn_B2"/>
    <property type="match status" value="1"/>
</dbReference>
<feature type="domain" description="Microcin J25-processing protein McjB C-terminal" evidence="1">
    <location>
        <begin position="31"/>
        <end position="142"/>
    </location>
</feature>
<name>A0A089L656_PAEBO</name>
<organism evidence="2 3">
    <name type="scientific">Paenibacillus borealis</name>
    <dbReference type="NCBI Taxonomy" id="160799"/>
    <lineage>
        <taxon>Bacteria</taxon>
        <taxon>Bacillati</taxon>
        <taxon>Bacillota</taxon>
        <taxon>Bacilli</taxon>
        <taxon>Bacillales</taxon>
        <taxon>Paenibacillaceae</taxon>
        <taxon>Paenibacillus</taxon>
    </lineage>
</organism>
<dbReference type="AlphaFoldDB" id="A0A089L656"/>
<protein>
    <submittedName>
        <fullName evidence="2">Stage V sporulation protein S</fullName>
    </submittedName>
</protein>
<sequence>MMTLRRVRHLLMYDKAALALIPEALWRLLLVRIQLLFPFARTAPQLGVQSLETSAVSKDTDIPRIQQITKVIRVMSRYTPWKSTCMVRAVAGLKMLEKRGIESTLYMGVARDKQGQMIAHAWLRSGAYYVSGDDAMQGFVVVEKFAKVLQAE</sequence>
<dbReference type="KEGG" id="pbd:PBOR_04380"/>
<dbReference type="RefSeq" id="WP_042210619.1">
    <property type="nucleotide sequence ID" value="NZ_CP009285.1"/>
</dbReference>
<evidence type="ECO:0000259" key="1">
    <source>
        <dbReference type="Pfam" id="PF13471"/>
    </source>
</evidence>
<dbReference type="Pfam" id="PF13471">
    <property type="entry name" value="Transglut_core3"/>
    <property type="match status" value="1"/>
</dbReference>
<evidence type="ECO:0000313" key="3">
    <source>
        <dbReference type="Proteomes" id="UP000029518"/>
    </source>
</evidence>
<keyword evidence="3" id="KW-1185">Reference proteome</keyword>
<proteinExistence type="predicted"/>
<gene>
    <name evidence="2" type="ORF">PBOR_04380</name>
</gene>
<dbReference type="Proteomes" id="UP000029518">
    <property type="component" value="Chromosome"/>
</dbReference>
<dbReference type="InterPro" id="IPR053521">
    <property type="entry name" value="McjB-like"/>
</dbReference>
<evidence type="ECO:0000313" key="2">
    <source>
        <dbReference type="EMBL" id="AIQ56277.1"/>
    </source>
</evidence>
<dbReference type="HOGENOM" id="CLU_129168_2_1_9"/>
<accession>A0A089L656</accession>